<keyword evidence="2" id="KW-0732">Signal</keyword>
<name>A0A5B6WMX9_9ROSI</name>
<dbReference type="EMBL" id="SMMG02000002">
    <property type="protein sequence ID" value="KAA3482232.1"/>
    <property type="molecule type" value="Genomic_DNA"/>
</dbReference>
<keyword evidence="6" id="KW-1185">Reference proteome</keyword>
<reference evidence="6" key="1">
    <citation type="journal article" date="2019" name="Plant Biotechnol. J.">
        <title>Genome sequencing of the Australian wild diploid species Gossypium australe highlights disease resistance and delayed gland morphogenesis.</title>
        <authorList>
            <person name="Cai Y."/>
            <person name="Cai X."/>
            <person name="Wang Q."/>
            <person name="Wang P."/>
            <person name="Zhang Y."/>
            <person name="Cai C."/>
            <person name="Xu Y."/>
            <person name="Wang K."/>
            <person name="Zhou Z."/>
            <person name="Wang C."/>
            <person name="Geng S."/>
            <person name="Li B."/>
            <person name="Dong Q."/>
            <person name="Hou Y."/>
            <person name="Wang H."/>
            <person name="Ai P."/>
            <person name="Liu Z."/>
            <person name="Yi F."/>
            <person name="Sun M."/>
            <person name="An G."/>
            <person name="Cheng J."/>
            <person name="Zhang Y."/>
            <person name="Shi Q."/>
            <person name="Xie Y."/>
            <person name="Shi X."/>
            <person name="Chang Y."/>
            <person name="Huang F."/>
            <person name="Chen Y."/>
            <person name="Hong S."/>
            <person name="Mi L."/>
            <person name="Sun Q."/>
            <person name="Zhang L."/>
            <person name="Zhou B."/>
            <person name="Peng R."/>
            <person name="Zhang X."/>
            <person name="Liu F."/>
        </authorList>
    </citation>
    <scope>NUCLEOTIDE SEQUENCE [LARGE SCALE GENOMIC DNA]</scope>
    <source>
        <strain evidence="6">cv. PA1801</strain>
    </source>
</reference>
<dbReference type="SUPFAM" id="SSF50685">
    <property type="entry name" value="Barwin-like endoglucanases"/>
    <property type="match status" value="1"/>
</dbReference>
<dbReference type="GO" id="GO:0009653">
    <property type="term" value="P:anatomical structure morphogenesis"/>
    <property type="evidence" value="ECO:0007669"/>
    <property type="project" value="UniProtKB-ARBA"/>
</dbReference>
<dbReference type="InterPro" id="IPR036749">
    <property type="entry name" value="Expansin_CBD_sf"/>
</dbReference>
<feature type="domain" description="Expansin-like CBD" evidence="4">
    <location>
        <begin position="128"/>
        <end position="210"/>
    </location>
</feature>
<dbReference type="OrthoDB" id="623266at2759"/>
<protein>
    <submittedName>
        <fullName evidence="5">Expansin-like A1</fullName>
    </submittedName>
</protein>
<dbReference type="PROSITE" id="PS50843">
    <property type="entry name" value="EXPANSIN_CBD"/>
    <property type="match status" value="1"/>
</dbReference>
<feature type="domain" description="Expansin-like EG45" evidence="3">
    <location>
        <begin position="21"/>
        <end position="112"/>
    </location>
</feature>
<dbReference type="Proteomes" id="UP000325315">
    <property type="component" value="Unassembled WGS sequence"/>
</dbReference>
<dbReference type="Pfam" id="PF01357">
    <property type="entry name" value="Expansin_C"/>
    <property type="match status" value="1"/>
</dbReference>
<dbReference type="PANTHER" id="PTHR31692">
    <property type="entry name" value="EXPANSIN-B3"/>
    <property type="match status" value="1"/>
</dbReference>
<dbReference type="InterPro" id="IPR007112">
    <property type="entry name" value="Expansin/allergen_DPBB_dom"/>
</dbReference>
<dbReference type="PANTHER" id="PTHR31692:SF4">
    <property type="entry name" value="EXPANSIN-LIKE A1-RELATED"/>
    <property type="match status" value="1"/>
</dbReference>
<dbReference type="InterPro" id="IPR009009">
    <property type="entry name" value="RlpA-like_DPBB"/>
</dbReference>
<evidence type="ECO:0000313" key="5">
    <source>
        <dbReference type="EMBL" id="KAA3482232.1"/>
    </source>
</evidence>
<organism evidence="5 6">
    <name type="scientific">Gossypium australe</name>
    <dbReference type="NCBI Taxonomy" id="47621"/>
    <lineage>
        <taxon>Eukaryota</taxon>
        <taxon>Viridiplantae</taxon>
        <taxon>Streptophyta</taxon>
        <taxon>Embryophyta</taxon>
        <taxon>Tracheophyta</taxon>
        <taxon>Spermatophyta</taxon>
        <taxon>Magnoliopsida</taxon>
        <taxon>eudicotyledons</taxon>
        <taxon>Gunneridae</taxon>
        <taxon>Pentapetalae</taxon>
        <taxon>rosids</taxon>
        <taxon>malvids</taxon>
        <taxon>Malvales</taxon>
        <taxon>Malvaceae</taxon>
        <taxon>Malvoideae</taxon>
        <taxon>Gossypium</taxon>
    </lineage>
</organism>
<dbReference type="AlphaFoldDB" id="A0A5B6WMX9"/>
<dbReference type="Gene3D" id="2.40.40.10">
    <property type="entry name" value="RlpA-like domain"/>
    <property type="match status" value="1"/>
</dbReference>
<feature type="chain" id="PRO_5022826047" evidence="2">
    <location>
        <begin position="17"/>
        <end position="392"/>
    </location>
</feature>
<dbReference type="GO" id="GO:0009505">
    <property type="term" value="C:plant-type cell wall"/>
    <property type="evidence" value="ECO:0007669"/>
    <property type="project" value="TreeGrafter"/>
</dbReference>
<proteinExistence type="inferred from homology"/>
<evidence type="ECO:0000259" key="3">
    <source>
        <dbReference type="PROSITE" id="PS50842"/>
    </source>
</evidence>
<gene>
    <name evidence="5" type="ORF">EPI10_004493</name>
</gene>
<evidence type="ECO:0000313" key="6">
    <source>
        <dbReference type="Proteomes" id="UP000325315"/>
    </source>
</evidence>
<feature type="signal peptide" evidence="2">
    <location>
        <begin position="1"/>
        <end position="16"/>
    </location>
</feature>
<dbReference type="PROSITE" id="PS50842">
    <property type="entry name" value="EXPANSIN_EG45"/>
    <property type="match status" value="1"/>
</dbReference>
<dbReference type="InterPro" id="IPR007117">
    <property type="entry name" value="Expansin_CBD"/>
</dbReference>
<dbReference type="FunFam" id="2.60.40.760:FF:000003">
    <property type="entry name" value="Expansin-like A2"/>
    <property type="match status" value="1"/>
</dbReference>
<dbReference type="InterPro" id="IPR007118">
    <property type="entry name" value="Expan_Lol_pI"/>
</dbReference>
<dbReference type="GO" id="GO:0005576">
    <property type="term" value="C:extracellular region"/>
    <property type="evidence" value="ECO:0007669"/>
    <property type="project" value="InterPro"/>
</dbReference>
<comment type="caution">
    <text evidence="5">The sequence shown here is derived from an EMBL/GenBank/DDBJ whole genome shotgun (WGS) entry which is preliminary data.</text>
</comment>
<comment type="similarity">
    <text evidence="1">Belongs to the expansin family.</text>
</comment>
<dbReference type="Gene3D" id="2.60.40.760">
    <property type="entry name" value="Expansin, cellulose-binding-like domain"/>
    <property type="match status" value="1"/>
</dbReference>
<dbReference type="SUPFAM" id="SSF49590">
    <property type="entry name" value="PHL pollen allergen"/>
    <property type="match status" value="1"/>
</dbReference>
<evidence type="ECO:0000256" key="2">
    <source>
        <dbReference type="SAM" id="SignalP"/>
    </source>
</evidence>
<dbReference type="GO" id="GO:0009506">
    <property type="term" value="C:plasmodesma"/>
    <property type="evidence" value="ECO:0007669"/>
    <property type="project" value="TreeGrafter"/>
</dbReference>
<dbReference type="SMART" id="SM00837">
    <property type="entry name" value="DPBB_1"/>
    <property type="match status" value="1"/>
</dbReference>
<sequence>MAQPLFLCMLLFPVLSSATASGACGYGSLALTISGGHLAAGVSSLYKQGAGCGACFQIRCKDSKLCSSKGTKVTLTDLNHNNQTDFVLTSRAFMAMANKGKGQDVLIPYEYKNQNLAIRVEESSQKPYYLAIKLLYQGGQTEIVAIDVAQVGSSNWSFMTWNYGAVWDSSRVPNGALQFRFVVTSGYDGKWVWAKNVLPADWKIGVIYDSGVQITDIAQEEFPRRFSMKLRRLLGDLFGVLALRREKRRLSIDLLAANRLLMEALGYVNLKNIVLRTKCKITNVCLDTIKRSSTSYVWKSLTHVWSFLLQNVCWSIGDCKDTFLGDGSVPDVGPLREISKDTQVRDMASEDGCWIWELFADQLDHSTILKVAVIGPPNMVAERDICMDKFYD</sequence>
<accession>A0A5B6WMX9</accession>
<evidence type="ECO:0000259" key="4">
    <source>
        <dbReference type="PROSITE" id="PS50843"/>
    </source>
</evidence>
<dbReference type="Pfam" id="PF03330">
    <property type="entry name" value="DPBB_1"/>
    <property type="match status" value="1"/>
</dbReference>
<dbReference type="InterPro" id="IPR036908">
    <property type="entry name" value="RlpA-like_sf"/>
</dbReference>
<dbReference type="PRINTS" id="PR01225">
    <property type="entry name" value="EXPANSNFAMLY"/>
</dbReference>
<evidence type="ECO:0000256" key="1">
    <source>
        <dbReference type="RuleBase" id="RU003460"/>
    </source>
</evidence>